<dbReference type="SUPFAM" id="SSF52540">
    <property type="entry name" value="P-loop containing nucleoside triphosphate hydrolases"/>
    <property type="match status" value="1"/>
</dbReference>
<evidence type="ECO:0000313" key="8">
    <source>
        <dbReference type="EMBL" id="WAR29211.1"/>
    </source>
</evidence>
<dbReference type="Gene3D" id="3.40.50.300">
    <property type="entry name" value="P-loop containing nucleotide triphosphate hydrolases"/>
    <property type="match status" value="1"/>
</dbReference>
<evidence type="ECO:0000256" key="3">
    <source>
        <dbReference type="ARBA" id="ARBA00022763"/>
    </source>
</evidence>
<evidence type="ECO:0000259" key="7">
    <source>
        <dbReference type="PROSITE" id="PS50162"/>
    </source>
</evidence>
<dbReference type="PIRSF" id="PIRSF005856">
    <property type="entry name" value="Rad51"/>
    <property type="match status" value="1"/>
</dbReference>
<keyword evidence="5" id="KW-0234">DNA repair</keyword>
<gene>
    <name evidence="8" type="ORF">MAR_002779</name>
</gene>
<keyword evidence="4" id="KW-0067">ATP-binding</keyword>
<evidence type="ECO:0000313" key="9">
    <source>
        <dbReference type="Proteomes" id="UP001164746"/>
    </source>
</evidence>
<keyword evidence="6" id="KW-0539">Nucleus</keyword>
<dbReference type="InterPro" id="IPR013632">
    <property type="entry name" value="Rad51_C"/>
</dbReference>
<keyword evidence="2" id="KW-0547">Nucleotide-binding</keyword>
<feature type="domain" description="RecA family profile 1" evidence="7">
    <location>
        <begin position="60"/>
        <end position="214"/>
    </location>
</feature>
<dbReference type="InterPro" id="IPR020588">
    <property type="entry name" value="RecA_ATP-bd"/>
</dbReference>
<dbReference type="Proteomes" id="UP001164746">
    <property type="component" value="Chromosome 16"/>
</dbReference>
<dbReference type="Pfam" id="PF08423">
    <property type="entry name" value="Rad51"/>
    <property type="match status" value="1"/>
</dbReference>
<name>A0ABY7G838_MYAAR</name>
<comment type="subcellular location">
    <subcellularLocation>
        <location evidence="1">Nucleus</location>
    </subcellularLocation>
</comment>
<protein>
    <submittedName>
        <fullName evidence="8">XRCC3-like protein</fullName>
    </submittedName>
</protein>
<dbReference type="PANTHER" id="PTHR46487:SF1">
    <property type="entry name" value="DNA REPAIR PROTEIN XRCC3"/>
    <property type="match status" value="1"/>
</dbReference>
<dbReference type="CDD" id="cd19491">
    <property type="entry name" value="XRCC3"/>
    <property type="match status" value="1"/>
</dbReference>
<dbReference type="EMBL" id="CP111027">
    <property type="protein sequence ID" value="WAR29211.1"/>
    <property type="molecule type" value="Genomic_DNA"/>
</dbReference>
<dbReference type="InterPro" id="IPR027417">
    <property type="entry name" value="P-loop_NTPase"/>
</dbReference>
<dbReference type="InterPro" id="IPR047348">
    <property type="entry name" value="XRCC3-like_C"/>
</dbReference>
<accession>A0ABY7G838</accession>
<reference evidence="8" key="1">
    <citation type="submission" date="2022-11" db="EMBL/GenBank/DDBJ databases">
        <title>Centuries of genome instability and evolution in soft-shell clam transmissible cancer (bioRxiv).</title>
        <authorList>
            <person name="Hart S.F.M."/>
            <person name="Yonemitsu M.A."/>
            <person name="Giersch R.M."/>
            <person name="Beal B.F."/>
            <person name="Arriagada G."/>
            <person name="Davis B.W."/>
            <person name="Ostrander E.A."/>
            <person name="Goff S.P."/>
            <person name="Metzger M.J."/>
        </authorList>
    </citation>
    <scope>NUCLEOTIDE SEQUENCE</scope>
    <source>
        <strain evidence="8">MELC-2E11</strain>
        <tissue evidence="8">Siphon/mantle</tissue>
    </source>
</reference>
<evidence type="ECO:0000256" key="6">
    <source>
        <dbReference type="ARBA" id="ARBA00023242"/>
    </source>
</evidence>
<dbReference type="PANTHER" id="PTHR46487">
    <property type="entry name" value="DNA REPAIR PROTEIN XRCC3"/>
    <property type="match status" value="1"/>
</dbReference>
<evidence type="ECO:0000256" key="1">
    <source>
        <dbReference type="ARBA" id="ARBA00004123"/>
    </source>
</evidence>
<keyword evidence="3" id="KW-0227">DNA damage</keyword>
<organism evidence="8 9">
    <name type="scientific">Mya arenaria</name>
    <name type="common">Soft-shell clam</name>
    <dbReference type="NCBI Taxonomy" id="6604"/>
    <lineage>
        <taxon>Eukaryota</taxon>
        <taxon>Metazoa</taxon>
        <taxon>Spiralia</taxon>
        <taxon>Lophotrochozoa</taxon>
        <taxon>Mollusca</taxon>
        <taxon>Bivalvia</taxon>
        <taxon>Autobranchia</taxon>
        <taxon>Heteroconchia</taxon>
        <taxon>Euheterodonta</taxon>
        <taxon>Imparidentia</taxon>
        <taxon>Neoheterodontei</taxon>
        <taxon>Myida</taxon>
        <taxon>Myoidea</taxon>
        <taxon>Myidae</taxon>
        <taxon>Mya</taxon>
    </lineage>
</organism>
<evidence type="ECO:0000256" key="2">
    <source>
        <dbReference type="ARBA" id="ARBA00022741"/>
    </source>
</evidence>
<keyword evidence="9" id="KW-1185">Reference proteome</keyword>
<evidence type="ECO:0000256" key="4">
    <source>
        <dbReference type="ARBA" id="ARBA00022840"/>
    </source>
</evidence>
<dbReference type="InterPro" id="IPR016467">
    <property type="entry name" value="DNA_recomb/repair_RecA-like"/>
</dbReference>
<proteinExistence type="predicted"/>
<evidence type="ECO:0000256" key="5">
    <source>
        <dbReference type="ARBA" id="ARBA00023204"/>
    </source>
</evidence>
<sequence>MSEIDDLDVQQRLKNALKRSRLTTLKSILYLTEPVGNLGAEDIQTIKIAAAKKLSVLKPVTEISGESSSGKTQFALQLSLTAQLAPRYGGLDAGTLYICTEDAFPSKRLYQMIENFTSRHGKKLCTHGNLGDKIFIEHVPDFDGLMHCITHKAPVLLKSGAVKLIVVDSVAAHFRSDYEGHEMYKRAQHIGALGTLLYTHSHEYNIPVVCINQVTSSMKPEGRQLIPSLGLSWSSQVTIRIMLTRTDRSLTIQQDSARGPLETVVREMEIVYAPHLPPLTVPYVIDHEGMKGFA</sequence>
<dbReference type="PROSITE" id="PS50162">
    <property type="entry name" value="RECA_2"/>
    <property type="match status" value="1"/>
</dbReference>